<dbReference type="Proteomes" id="UP001302812">
    <property type="component" value="Unassembled WGS sequence"/>
</dbReference>
<reference evidence="2" key="1">
    <citation type="journal article" date="2023" name="Mol. Phylogenet. Evol.">
        <title>Genome-scale phylogeny and comparative genomics of the fungal order Sordariales.</title>
        <authorList>
            <person name="Hensen N."/>
            <person name="Bonometti L."/>
            <person name="Westerberg I."/>
            <person name="Brannstrom I.O."/>
            <person name="Guillou S."/>
            <person name="Cros-Aarteil S."/>
            <person name="Calhoun S."/>
            <person name="Haridas S."/>
            <person name="Kuo A."/>
            <person name="Mondo S."/>
            <person name="Pangilinan J."/>
            <person name="Riley R."/>
            <person name="LaButti K."/>
            <person name="Andreopoulos B."/>
            <person name="Lipzen A."/>
            <person name="Chen C."/>
            <person name="Yan M."/>
            <person name="Daum C."/>
            <person name="Ng V."/>
            <person name="Clum A."/>
            <person name="Steindorff A."/>
            <person name="Ohm R.A."/>
            <person name="Martin F."/>
            <person name="Silar P."/>
            <person name="Natvig D.O."/>
            <person name="Lalanne C."/>
            <person name="Gautier V."/>
            <person name="Ament-Velasquez S.L."/>
            <person name="Kruys A."/>
            <person name="Hutchinson M.I."/>
            <person name="Powell A.J."/>
            <person name="Barry K."/>
            <person name="Miller A.N."/>
            <person name="Grigoriev I.V."/>
            <person name="Debuchy R."/>
            <person name="Gladieux P."/>
            <person name="Hiltunen Thoren M."/>
            <person name="Johannesson H."/>
        </authorList>
    </citation>
    <scope>NUCLEOTIDE SEQUENCE</scope>
    <source>
        <strain evidence="2">CBS 508.74</strain>
    </source>
</reference>
<dbReference type="PANTHER" id="PTHR35043:SF8">
    <property type="entry name" value="DUF4220 DOMAIN-CONTAINING PROTEIN"/>
    <property type="match status" value="1"/>
</dbReference>
<dbReference type="AlphaFoldDB" id="A0AAN6TA10"/>
<name>A0AAN6TA10_9PEZI</name>
<dbReference type="PANTHER" id="PTHR35043">
    <property type="entry name" value="TRANSCRIPTION FACTOR DOMAIN-CONTAINING PROTEIN"/>
    <property type="match status" value="1"/>
</dbReference>
<dbReference type="GeneID" id="89935998"/>
<keyword evidence="1" id="KW-0472">Membrane</keyword>
<feature type="transmembrane region" description="Helical" evidence="1">
    <location>
        <begin position="203"/>
        <end position="224"/>
    </location>
</feature>
<evidence type="ECO:0000313" key="3">
    <source>
        <dbReference type="Proteomes" id="UP001302812"/>
    </source>
</evidence>
<gene>
    <name evidence="2" type="ORF">N656DRAFT_713149</name>
</gene>
<organism evidence="2 3">
    <name type="scientific">Canariomyces notabilis</name>
    <dbReference type="NCBI Taxonomy" id="2074819"/>
    <lineage>
        <taxon>Eukaryota</taxon>
        <taxon>Fungi</taxon>
        <taxon>Dikarya</taxon>
        <taxon>Ascomycota</taxon>
        <taxon>Pezizomycotina</taxon>
        <taxon>Sordariomycetes</taxon>
        <taxon>Sordariomycetidae</taxon>
        <taxon>Sordariales</taxon>
        <taxon>Chaetomiaceae</taxon>
        <taxon>Canariomyces</taxon>
    </lineage>
</organism>
<dbReference type="EMBL" id="MU853349">
    <property type="protein sequence ID" value="KAK4110695.1"/>
    <property type="molecule type" value="Genomic_DNA"/>
</dbReference>
<evidence type="ECO:0000256" key="1">
    <source>
        <dbReference type="SAM" id="Phobius"/>
    </source>
</evidence>
<feature type="transmembrane region" description="Helical" evidence="1">
    <location>
        <begin position="354"/>
        <end position="372"/>
    </location>
</feature>
<feature type="transmembrane region" description="Helical" evidence="1">
    <location>
        <begin position="38"/>
        <end position="58"/>
    </location>
</feature>
<evidence type="ECO:0000313" key="2">
    <source>
        <dbReference type="EMBL" id="KAK4110695.1"/>
    </source>
</evidence>
<keyword evidence="3" id="KW-1185">Reference proteome</keyword>
<feature type="transmembrane region" description="Helical" evidence="1">
    <location>
        <begin position="319"/>
        <end position="342"/>
    </location>
</feature>
<sequence length="480" mass="54002">MSLSTSSAEPSIPGSWNDTSQVTVGWTGGGSGRGSIDVLWSCCVTIILCCWVSTFPSVPSLNDKWFHPLVDKFNLACIGFLGPNYLFAIALGQLSSARRSVKLFAQLPHPNHDGEWTLVHGFFADMGGFLLADPDYPPFPVNSEQLYYLVRNGHMDFPSLTKVDIKARSQTDGLSKVITLWQMFWFSVAELQRLREGLPMTTFELTALSFALTMLITSLCWFFKPTINQPTILHLKHGRSVQSIRSIARNSTHPDLPSTWYRTPLDFISPSRRFRIDVHWSYYAQLTYMVHLPLFGREIKTRPWDRLPSDAWLVIDRDLLAPGFVVVAASSLAPLAAWSFYFPTEAEKMAWRACSIYHAAFSIAVCAYYIYVATQAPGGALPSKVQVVYDIEAVQLTPNGAFARSKAVIQACSDWLRRWRNISPDGDPDMELDFFAASLPLVGTFLFICCRLFFYVECFASIRQQPAGVYKAVNKYVPFL</sequence>
<keyword evidence="1" id="KW-1133">Transmembrane helix</keyword>
<accession>A0AAN6TA10</accession>
<reference evidence="2" key="2">
    <citation type="submission" date="2023-05" db="EMBL/GenBank/DDBJ databases">
        <authorList>
            <consortium name="Lawrence Berkeley National Laboratory"/>
            <person name="Steindorff A."/>
            <person name="Hensen N."/>
            <person name="Bonometti L."/>
            <person name="Westerberg I."/>
            <person name="Brannstrom I.O."/>
            <person name="Guillou S."/>
            <person name="Cros-Aarteil S."/>
            <person name="Calhoun S."/>
            <person name="Haridas S."/>
            <person name="Kuo A."/>
            <person name="Mondo S."/>
            <person name="Pangilinan J."/>
            <person name="Riley R."/>
            <person name="Labutti K."/>
            <person name="Andreopoulos B."/>
            <person name="Lipzen A."/>
            <person name="Chen C."/>
            <person name="Yanf M."/>
            <person name="Daum C."/>
            <person name="Ng V."/>
            <person name="Clum A."/>
            <person name="Ohm R."/>
            <person name="Martin F."/>
            <person name="Silar P."/>
            <person name="Natvig D."/>
            <person name="Lalanne C."/>
            <person name="Gautier V."/>
            <person name="Ament-Velasquez S.L."/>
            <person name="Kruys A."/>
            <person name="Hutchinson M.I."/>
            <person name="Powell A.J."/>
            <person name="Barry K."/>
            <person name="Miller A.N."/>
            <person name="Grigoriev I.V."/>
            <person name="Debuchy R."/>
            <person name="Gladieux P."/>
            <person name="Thoren M.H."/>
            <person name="Johannesson H."/>
        </authorList>
    </citation>
    <scope>NUCLEOTIDE SEQUENCE</scope>
    <source>
        <strain evidence="2">CBS 508.74</strain>
    </source>
</reference>
<dbReference type="RefSeq" id="XP_064668265.1">
    <property type="nucleotide sequence ID" value="XM_064811873.1"/>
</dbReference>
<proteinExistence type="predicted"/>
<feature type="transmembrane region" description="Helical" evidence="1">
    <location>
        <begin position="73"/>
        <end position="92"/>
    </location>
</feature>
<comment type="caution">
    <text evidence="2">The sequence shown here is derived from an EMBL/GenBank/DDBJ whole genome shotgun (WGS) entry which is preliminary data.</text>
</comment>
<keyword evidence="1" id="KW-0812">Transmembrane</keyword>
<feature type="transmembrane region" description="Helical" evidence="1">
    <location>
        <begin position="434"/>
        <end position="454"/>
    </location>
</feature>
<protein>
    <submittedName>
        <fullName evidence="2">Uncharacterized protein</fullName>
    </submittedName>
</protein>